<sequence length="147" mass="16089">MGTASVFARVSPSFEADDYVKGQFTFTQWYTGYGFYGTLATLTTNTMYKVKKAAGATLTFAGDTVELPKPFSFVPGWNYIPCVYQAPATLERAFETLTTLDTTDTLKSQMQFTTYYSGFGWFGQLSTLVPGEGYKLKLAAGGQGTFA</sequence>
<accession>A0A7S3AI73</accession>
<protein>
    <submittedName>
        <fullName evidence="1">Uncharacterized protein</fullName>
    </submittedName>
</protein>
<dbReference type="EMBL" id="HBHX01008401">
    <property type="protein sequence ID" value="CAE0103996.1"/>
    <property type="molecule type" value="Transcribed_RNA"/>
</dbReference>
<evidence type="ECO:0000313" key="1">
    <source>
        <dbReference type="EMBL" id="CAE0103996.1"/>
    </source>
</evidence>
<dbReference type="AlphaFoldDB" id="A0A7S3AI73"/>
<reference evidence="1" key="1">
    <citation type="submission" date="2021-01" db="EMBL/GenBank/DDBJ databases">
        <authorList>
            <person name="Corre E."/>
            <person name="Pelletier E."/>
            <person name="Niang G."/>
            <person name="Scheremetjew M."/>
            <person name="Finn R."/>
            <person name="Kale V."/>
            <person name="Holt S."/>
            <person name="Cochrane G."/>
            <person name="Meng A."/>
            <person name="Brown T."/>
            <person name="Cohen L."/>
        </authorList>
    </citation>
    <scope>NUCLEOTIDE SEQUENCE</scope>
    <source>
        <strain evidence="1">CCMP281</strain>
    </source>
</reference>
<organism evidence="1">
    <name type="scientific">Haptolina ericina</name>
    <dbReference type="NCBI Taxonomy" id="156174"/>
    <lineage>
        <taxon>Eukaryota</taxon>
        <taxon>Haptista</taxon>
        <taxon>Haptophyta</taxon>
        <taxon>Prymnesiophyceae</taxon>
        <taxon>Prymnesiales</taxon>
        <taxon>Prymnesiaceae</taxon>
        <taxon>Haptolina</taxon>
    </lineage>
</organism>
<proteinExistence type="predicted"/>
<name>A0A7S3AI73_9EUKA</name>
<gene>
    <name evidence="1" type="ORF">HERI1096_LOCUS4654</name>
</gene>